<dbReference type="AlphaFoldDB" id="A0A2T0WE00"/>
<dbReference type="CDD" id="cd03136">
    <property type="entry name" value="GATase1_AraC_ArgR_like"/>
    <property type="match status" value="1"/>
</dbReference>
<reference evidence="4 5" key="1">
    <citation type="submission" date="2018-03" db="EMBL/GenBank/DDBJ databases">
        <title>Genomic Encyclopedia of Archaeal and Bacterial Type Strains, Phase II (KMG-II): from individual species to whole genera.</title>
        <authorList>
            <person name="Goeker M."/>
        </authorList>
    </citation>
    <scope>NUCLEOTIDE SEQUENCE [LARGE SCALE GENOMIC DNA]</scope>
    <source>
        <strain evidence="4 5">DSM 100212</strain>
    </source>
</reference>
<gene>
    <name evidence="4" type="ORF">CLV74_11935</name>
</gene>
<comment type="caution">
    <text evidence="4">The sequence shown here is derived from an EMBL/GenBank/DDBJ whole genome shotgun (WGS) entry which is preliminary data.</text>
</comment>
<dbReference type="Proteomes" id="UP000238392">
    <property type="component" value="Unassembled WGS sequence"/>
</dbReference>
<dbReference type="PANTHER" id="PTHR43130">
    <property type="entry name" value="ARAC-FAMILY TRANSCRIPTIONAL REGULATOR"/>
    <property type="match status" value="1"/>
</dbReference>
<dbReference type="Gene3D" id="1.10.10.60">
    <property type="entry name" value="Homeodomain-like"/>
    <property type="match status" value="1"/>
</dbReference>
<dbReference type="PANTHER" id="PTHR43130:SF3">
    <property type="entry name" value="HTH-TYPE TRANSCRIPTIONAL REGULATOR RV1931C"/>
    <property type="match status" value="1"/>
</dbReference>
<dbReference type="GO" id="GO:0043565">
    <property type="term" value="F:sequence-specific DNA binding"/>
    <property type="evidence" value="ECO:0007669"/>
    <property type="project" value="InterPro"/>
</dbReference>
<keyword evidence="5" id="KW-1185">Reference proteome</keyword>
<keyword evidence="1" id="KW-0805">Transcription regulation</keyword>
<name>A0A2T0WE00_9RHOB</name>
<evidence type="ECO:0000259" key="3">
    <source>
        <dbReference type="PROSITE" id="PS01124"/>
    </source>
</evidence>
<dbReference type="SUPFAM" id="SSF52317">
    <property type="entry name" value="Class I glutamine amidotransferase-like"/>
    <property type="match status" value="1"/>
</dbReference>
<keyword evidence="2" id="KW-0804">Transcription</keyword>
<dbReference type="Gene3D" id="3.40.50.880">
    <property type="match status" value="1"/>
</dbReference>
<evidence type="ECO:0000256" key="1">
    <source>
        <dbReference type="ARBA" id="ARBA00023015"/>
    </source>
</evidence>
<dbReference type="InterPro" id="IPR018060">
    <property type="entry name" value="HTH_AraC"/>
</dbReference>
<dbReference type="GO" id="GO:0003700">
    <property type="term" value="F:DNA-binding transcription factor activity"/>
    <property type="evidence" value="ECO:0007669"/>
    <property type="project" value="InterPro"/>
</dbReference>
<evidence type="ECO:0000256" key="2">
    <source>
        <dbReference type="ARBA" id="ARBA00023163"/>
    </source>
</evidence>
<protein>
    <submittedName>
        <fullName evidence="4">Transcriptional regulator GlxA family with amidase domain</fullName>
    </submittedName>
</protein>
<dbReference type="SMART" id="SM00342">
    <property type="entry name" value="HTH_ARAC"/>
    <property type="match status" value="1"/>
</dbReference>
<dbReference type="Pfam" id="PF12833">
    <property type="entry name" value="HTH_18"/>
    <property type="match status" value="1"/>
</dbReference>
<dbReference type="EMBL" id="PVTQ01000019">
    <property type="protein sequence ID" value="PRY84938.1"/>
    <property type="molecule type" value="Genomic_DNA"/>
</dbReference>
<evidence type="ECO:0000313" key="5">
    <source>
        <dbReference type="Proteomes" id="UP000238392"/>
    </source>
</evidence>
<proteinExistence type="predicted"/>
<dbReference type="InterPro" id="IPR052158">
    <property type="entry name" value="INH-QAR"/>
</dbReference>
<dbReference type="SUPFAM" id="SSF46689">
    <property type="entry name" value="Homeodomain-like"/>
    <property type="match status" value="1"/>
</dbReference>
<evidence type="ECO:0000313" key="4">
    <source>
        <dbReference type="EMBL" id="PRY84938.1"/>
    </source>
</evidence>
<feature type="domain" description="HTH araC/xylS-type" evidence="3">
    <location>
        <begin position="222"/>
        <end position="320"/>
    </location>
</feature>
<dbReference type="PROSITE" id="PS01124">
    <property type="entry name" value="HTH_ARAC_FAMILY_2"/>
    <property type="match status" value="1"/>
</dbReference>
<dbReference type="InterPro" id="IPR029062">
    <property type="entry name" value="Class_I_gatase-like"/>
</dbReference>
<accession>A0A2T0WE00</accession>
<organism evidence="4 5">
    <name type="scientific">Donghicola tyrosinivorans</name>
    <dbReference type="NCBI Taxonomy" id="1652492"/>
    <lineage>
        <taxon>Bacteria</taxon>
        <taxon>Pseudomonadati</taxon>
        <taxon>Pseudomonadota</taxon>
        <taxon>Alphaproteobacteria</taxon>
        <taxon>Rhodobacterales</taxon>
        <taxon>Roseobacteraceae</taxon>
        <taxon>Donghicola</taxon>
    </lineage>
</organism>
<sequence>MQFSANFMQIWKSSDATRTVGILLFDAFSNLCLANAVEPLRAANTLSGKPLYRWSFLSLDGDGVVSSSGLPVQPHAALGHERGDYLFVMPSYRFKTHATSACHLGLRAARSRYRTLVGMDMGSWLLASSGLLDGHTATIHWDELVHFAETFPAVHVTEDRFVLDSPIMSCGGATTTFELVLKLIEQHHGPMLALEVSALFMFGEKASWFDPQMKATRAGKLRMAAALMRRNIEVPVAIPDLAQRIGLPEKSLSKLCNEAYGFGPARLYQAIRLREARRLCLNTGFSVEEISARCGYLNASALTRAFKKEFGIAPRELRITEREVK</sequence>
<dbReference type="InterPro" id="IPR009057">
    <property type="entry name" value="Homeodomain-like_sf"/>
</dbReference>